<dbReference type="AlphaFoldDB" id="A0ABD0JLX3"/>
<comment type="caution">
    <text evidence="1">The sequence shown here is derived from an EMBL/GenBank/DDBJ whole genome shotgun (WGS) entry which is preliminary data.</text>
</comment>
<gene>
    <name evidence="1" type="ORF">BaRGS_00032889</name>
</gene>
<dbReference type="EMBL" id="JACVVK020000392">
    <property type="protein sequence ID" value="KAK7475839.1"/>
    <property type="molecule type" value="Genomic_DNA"/>
</dbReference>
<name>A0ABD0JLX3_9CAEN</name>
<evidence type="ECO:0000313" key="1">
    <source>
        <dbReference type="EMBL" id="KAK7475839.1"/>
    </source>
</evidence>
<reference evidence="1 2" key="1">
    <citation type="journal article" date="2023" name="Sci. Data">
        <title>Genome assembly of the Korean intertidal mud-creeper Batillaria attramentaria.</title>
        <authorList>
            <person name="Patra A.K."/>
            <person name="Ho P.T."/>
            <person name="Jun S."/>
            <person name="Lee S.J."/>
            <person name="Kim Y."/>
            <person name="Won Y.J."/>
        </authorList>
    </citation>
    <scope>NUCLEOTIDE SEQUENCE [LARGE SCALE GENOMIC DNA]</scope>
    <source>
        <strain evidence="1">Wonlab-2016</strain>
    </source>
</reference>
<dbReference type="Proteomes" id="UP001519460">
    <property type="component" value="Unassembled WGS sequence"/>
</dbReference>
<organism evidence="1 2">
    <name type="scientific">Batillaria attramentaria</name>
    <dbReference type="NCBI Taxonomy" id="370345"/>
    <lineage>
        <taxon>Eukaryota</taxon>
        <taxon>Metazoa</taxon>
        <taxon>Spiralia</taxon>
        <taxon>Lophotrochozoa</taxon>
        <taxon>Mollusca</taxon>
        <taxon>Gastropoda</taxon>
        <taxon>Caenogastropoda</taxon>
        <taxon>Sorbeoconcha</taxon>
        <taxon>Cerithioidea</taxon>
        <taxon>Batillariidae</taxon>
        <taxon>Batillaria</taxon>
    </lineage>
</organism>
<proteinExistence type="predicted"/>
<accession>A0ABD0JLX3</accession>
<evidence type="ECO:0000313" key="2">
    <source>
        <dbReference type="Proteomes" id="UP001519460"/>
    </source>
</evidence>
<protein>
    <submittedName>
        <fullName evidence="1">Uncharacterized protein</fullName>
    </submittedName>
</protein>
<sequence>MKILIRTNLGLLWEGSVANTLIPHILHNVRISHPGDSRSETRLRVSWRLALATPDDVNNVTVVPCPPAYGETHLDHHPSLPSPPPPSLRVLRVAVLKR</sequence>
<keyword evidence="2" id="KW-1185">Reference proteome</keyword>